<comment type="caution">
    <text evidence="2">The sequence shown here is derived from an EMBL/GenBank/DDBJ whole genome shotgun (WGS) entry which is preliminary data.</text>
</comment>
<proteinExistence type="predicted"/>
<sequence length="146" mass="15501">MNSSTTPTSVPIFKSILKWSVVVAIAVAVVGGAAGFFAVGINGLWSALFAAAITLLFTGITVVSVILASHLDQIFFMATILGAWILKFIVFLGALFLIRDLPIVHLFTLWLCLVVAVIATVVVDVVCVVRGRMGNVSDVRLPGDDK</sequence>
<keyword evidence="1" id="KW-0472">Membrane</keyword>
<accession>A0A7J5B6E2</accession>
<feature type="transmembrane region" description="Helical" evidence="1">
    <location>
        <begin position="21"/>
        <end position="41"/>
    </location>
</feature>
<name>A0A7J5B6E2_9MICO</name>
<feature type="transmembrane region" description="Helical" evidence="1">
    <location>
        <begin position="74"/>
        <end position="98"/>
    </location>
</feature>
<dbReference type="Proteomes" id="UP000490386">
    <property type="component" value="Unassembled WGS sequence"/>
</dbReference>
<evidence type="ECO:0000313" key="3">
    <source>
        <dbReference type="Proteomes" id="UP000490386"/>
    </source>
</evidence>
<dbReference type="OrthoDB" id="5117309at2"/>
<dbReference type="EMBL" id="WBJX01000001">
    <property type="protein sequence ID" value="KAB1639755.1"/>
    <property type="molecule type" value="Genomic_DNA"/>
</dbReference>
<organism evidence="2 3">
    <name type="scientific">Pseudoclavibacter terrae</name>
    <dbReference type="NCBI Taxonomy" id="1530195"/>
    <lineage>
        <taxon>Bacteria</taxon>
        <taxon>Bacillati</taxon>
        <taxon>Actinomycetota</taxon>
        <taxon>Actinomycetes</taxon>
        <taxon>Micrococcales</taxon>
        <taxon>Microbacteriaceae</taxon>
        <taxon>Pseudoclavibacter</taxon>
    </lineage>
</organism>
<reference evidence="2 3" key="1">
    <citation type="submission" date="2019-09" db="EMBL/GenBank/DDBJ databases">
        <title>Phylogeny of genus Pseudoclavibacter and closely related genus.</title>
        <authorList>
            <person name="Li Y."/>
        </authorList>
    </citation>
    <scope>NUCLEOTIDE SEQUENCE [LARGE SCALE GENOMIC DNA]</scope>
    <source>
        <strain evidence="2 3">THG-MD12</strain>
    </source>
</reference>
<evidence type="ECO:0000256" key="1">
    <source>
        <dbReference type="SAM" id="Phobius"/>
    </source>
</evidence>
<keyword evidence="3" id="KW-1185">Reference proteome</keyword>
<dbReference type="RefSeq" id="WP_104253482.1">
    <property type="nucleotide sequence ID" value="NZ_CANKVH010000002.1"/>
</dbReference>
<gene>
    <name evidence="2" type="ORF">F8O03_05430</name>
</gene>
<keyword evidence="1" id="KW-1133">Transmembrane helix</keyword>
<feature type="transmembrane region" description="Helical" evidence="1">
    <location>
        <begin position="104"/>
        <end position="129"/>
    </location>
</feature>
<evidence type="ECO:0000313" key="2">
    <source>
        <dbReference type="EMBL" id="KAB1639755.1"/>
    </source>
</evidence>
<feature type="transmembrane region" description="Helical" evidence="1">
    <location>
        <begin position="47"/>
        <end position="67"/>
    </location>
</feature>
<dbReference type="AlphaFoldDB" id="A0A7J5B6E2"/>
<protein>
    <submittedName>
        <fullName evidence="2">Uncharacterized protein</fullName>
    </submittedName>
</protein>
<keyword evidence="1" id="KW-0812">Transmembrane</keyword>